<dbReference type="GO" id="GO:0005886">
    <property type="term" value="C:plasma membrane"/>
    <property type="evidence" value="ECO:0007669"/>
    <property type="project" value="UniProtKB-SubCell"/>
</dbReference>
<feature type="domain" description="Cytochrome b561 bacterial/Ni-hydrogenase" evidence="7">
    <location>
        <begin position="4"/>
        <end position="187"/>
    </location>
</feature>
<dbReference type="SUPFAM" id="SSF81342">
    <property type="entry name" value="Transmembrane di-heme cytochromes"/>
    <property type="match status" value="1"/>
</dbReference>
<name>A0A0C1CWC3_9FLAO</name>
<evidence type="ECO:0000259" key="7">
    <source>
        <dbReference type="Pfam" id="PF01292"/>
    </source>
</evidence>
<dbReference type="EMBL" id="JSYL01000006">
    <property type="protein sequence ID" value="KIA88691.1"/>
    <property type="molecule type" value="Genomic_DNA"/>
</dbReference>
<proteinExistence type="predicted"/>
<dbReference type="InterPro" id="IPR016174">
    <property type="entry name" value="Di-haem_cyt_TM"/>
</dbReference>
<keyword evidence="5 6" id="KW-0472">Membrane</keyword>
<evidence type="ECO:0000256" key="3">
    <source>
        <dbReference type="ARBA" id="ARBA00022692"/>
    </source>
</evidence>
<gene>
    <name evidence="8" type="ORF">OA86_09995</name>
</gene>
<evidence type="ECO:0000313" key="8">
    <source>
        <dbReference type="EMBL" id="KIA88691.1"/>
    </source>
</evidence>
<dbReference type="STRING" id="266749.SAMN05421876_106144"/>
<protein>
    <submittedName>
        <fullName evidence="8">Cytochrome B561</fullName>
    </submittedName>
</protein>
<feature type="transmembrane region" description="Helical" evidence="6">
    <location>
        <begin position="154"/>
        <end position="172"/>
    </location>
</feature>
<organism evidence="8 9">
    <name type="scientific">Kaistella jeonii</name>
    <dbReference type="NCBI Taxonomy" id="266749"/>
    <lineage>
        <taxon>Bacteria</taxon>
        <taxon>Pseudomonadati</taxon>
        <taxon>Bacteroidota</taxon>
        <taxon>Flavobacteriia</taxon>
        <taxon>Flavobacteriales</taxon>
        <taxon>Weeksellaceae</taxon>
        <taxon>Chryseobacterium group</taxon>
        <taxon>Kaistella</taxon>
    </lineage>
</organism>
<feature type="transmembrane region" description="Helical" evidence="6">
    <location>
        <begin position="114"/>
        <end position="134"/>
    </location>
</feature>
<evidence type="ECO:0000256" key="2">
    <source>
        <dbReference type="ARBA" id="ARBA00022475"/>
    </source>
</evidence>
<dbReference type="PANTHER" id="PTHR30485:SF0">
    <property type="entry name" value="NI_FE-HYDROGENASE 1 B-TYPE CYTOCHROME SUBUNIT-RELATED"/>
    <property type="match status" value="1"/>
</dbReference>
<dbReference type="AlphaFoldDB" id="A0A0C1CWC3"/>
<keyword evidence="3 6" id="KW-0812">Transmembrane</keyword>
<dbReference type="Gene3D" id="1.20.950.20">
    <property type="entry name" value="Transmembrane di-heme cytochromes, Chain C"/>
    <property type="match status" value="1"/>
</dbReference>
<keyword evidence="2" id="KW-1003">Cell membrane</keyword>
<evidence type="ECO:0000256" key="5">
    <source>
        <dbReference type="ARBA" id="ARBA00023136"/>
    </source>
</evidence>
<evidence type="ECO:0000256" key="1">
    <source>
        <dbReference type="ARBA" id="ARBA00004651"/>
    </source>
</evidence>
<dbReference type="PANTHER" id="PTHR30485">
    <property type="entry name" value="NI/FE-HYDROGENASE 1 B-TYPE CYTOCHROME SUBUNIT"/>
    <property type="match status" value="1"/>
</dbReference>
<accession>A0A0C1CWC3</accession>
<dbReference type="GO" id="GO:0009055">
    <property type="term" value="F:electron transfer activity"/>
    <property type="evidence" value="ECO:0007669"/>
    <property type="project" value="InterPro"/>
</dbReference>
<dbReference type="Pfam" id="PF01292">
    <property type="entry name" value="Ni_hydr_CYTB"/>
    <property type="match status" value="1"/>
</dbReference>
<evidence type="ECO:0000256" key="6">
    <source>
        <dbReference type="SAM" id="Phobius"/>
    </source>
</evidence>
<comment type="caution">
    <text evidence="8">The sequence shown here is derived from an EMBL/GenBank/DDBJ whole genome shotgun (WGS) entry which is preliminary data.</text>
</comment>
<dbReference type="RefSeq" id="WP_039352438.1">
    <property type="nucleotide sequence ID" value="NZ_FOLA01000006.1"/>
</dbReference>
<sequence>MKTYTALHRLLHWTFALGMLVLFTTGFLRMYWMSKTVISEAVNKNLEIQNLNLDKQSLRTIVHSVQDPMFQWHVYAAYIITFAFIVRIIYMIVKGIKFPNLFLKTTTTKEKLQGLTYLGFYVLVAVQIITGSILKFEIGSESLGNLAETVHKLAIYWMPIFVLLHFAGVAISENTNRKGITSKMIGGDSK</sequence>
<feature type="transmembrane region" description="Helical" evidence="6">
    <location>
        <begin position="12"/>
        <end position="32"/>
    </location>
</feature>
<dbReference type="GO" id="GO:0022904">
    <property type="term" value="P:respiratory electron transport chain"/>
    <property type="evidence" value="ECO:0007669"/>
    <property type="project" value="InterPro"/>
</dbReference>
<reference evidence="8 9" key="1">
    <citation type="submission" date="2014-10" db="EMBL/GenBank/DDBJ databases">
        <title>Kaistella jeonii genome.</title>
        <authorList>
            <person name="Clayton J.T."/>
            <person name="Newman J.D."/>
        </authorList>
    </citation>
    <scope>NUCLEOTIDE SEQUENCE [LARGE SCALE GENOMIC DNA]</scope>
    <source>
        <strain evidence="8 9">DSM 17048</strain>
    </source>
</reference>
<evidence type="ECO:0000256" key="4">
    <source>
        <dbReference type="ARBA" id="ARBA00022989"/>
    </source>
</evidence>
<feature type="transmembrane region" description="Helical" evidence="6">
    <location>
        <begin position="72"/>
        <end position="93"/>
    </location>
</feature>
<dbReference type="OrthoDB" id="5615941at2"/>
<comment type="subcellular location">
    <subcellularLocation>
        <location evidence="1">Cell membrane</location>
        <topology evidence="1">Multi-pass membrane protein</topology>
    </subcellularLocation>
</comment>
<evidence type="ECO:0000313" key="9">
    <source>
        <dbReference type="Proteomes" id="UP000031473"/>
    </source>
</evidence>
<dbReference type="InterPro" id="IPR011577">
    <property type="entry name" value="Cyt_b561_bac/Ni-Hgenase"/>
</dbReference>
<dbReference type="Proteomes" id="UP000031473">
    <property type="component" value="Unassembled WGS sequence"/>
</dbReference>
<dbReference type="InterPro" id="IPR051542">
    <property type="entry name" value="Hydrogenase_cytochrome"/>
</dbReference>
<dbReference type="GO" id="GO:0020037">
    <property type="term" value="F:heme binding"/>
    <property type="evidence" value="ECO:0007669"/>
    <property type="project" value="TreeGrafter"/>
</dbReference>
<keyword evidence="4 6" id="KW-1133">Transmembrane helix</keyword>
<keyword evidence="9" id="KW-1185">Reference proteome</keyword>